<gene>
    <name evidence="3" type="ORF">Y900_007340</name>
</gene>
<sequence>MFTTFGSTTLAGPASHAVATVASPYVGWLSAAATQAESAATQAAAAAAAYESAFAAGTSPATIAANRATLVQLTAANILGFNAPAIVATETLYAEMWAHDVSRMVNGH</sequence>
<accession>A0A064CJ49</accession>
<dbReference type="PANTHER" id="PTHR46766">
    <property type="entry name" value="GLUTAMINE-RICH PROTEIN 2"/>
    <property type="match status" value="1"/>
</dbReference>
<organism evidence="3 4">
    <name type="scientific">Mycolicibacterium aromaticivorans JS19b1 = JCM 16368</name>
    <dbReference type="NCBI Taxonomy" id="1440774"/>
    <lineage>
        <taxon>Bacteria</taxon>
        <taxon>Bacillati</taxon>
        <taxon>Actinomycetota</taxon>
        <taxon>Actinomycetes</taxon>
        <taxon>Mycobacteriales</taxon>
        <taxon>Mycobacteriaceae</taxon>
        <taxon>Mycolicibacterium</taxon>
    </lineage>
</organism>
<dbReference type="InterPro" id="IPR038332">
    <property type="entry name" value="PPE_sf"/>
</dbReference>
<dbReference type="SUPFAM" id="SSF140459">
    <property type="entry name" value="PE/PPE dimer-like"/>
    <property type="match status" value="1"/>
</dbReference>
<dbReference type="Pfam" id="PF00823">
    <property type="entry name" value="PPE"/>
    <property type="match status" value="1"/>
</dbReference>
<feature type="domain" description="PPE" evidence="2">
    <location>
        <begin position="8"/>
        <end position="105"/>
    </location>
</feature>
<name>A0A064CJ49_9MYCO</name>
<dbReference type="eggNOG" id="COG5651">
    <property type="taxonomic scope" value="Bacteria"/>
</dbReference>
<reference evidence="3" key="1">
    <citation type="submission" date="2014-05" db="EMBL/GenBank/DDBJ databases">
        <title>Genome sequence of Mycobacterium aromaticivorans strain JS19b1T (= DSM 45407T).</title>
        <authorList>
            <person name="Kwak Y."/>
            <person name="Park G.-S."/>
            <person name="Li Q.X."/>
            <person name="Lee S.-E."/>
            <person name="Shin J.-H."/>
        </authorList>
    </citation>
    <scope>NUCLEOTIDE SEQUENCE [LARGE SCALE GENOMIC DNA]</scope>
    <source>
        <strain evidence="3">JS19b1</strain>
    </source>
</reference>
<dbReference type="EMBL" id="JALN02000001">
    <property type="protein sequence ID" value="KDE98763.1"/>
    <property type="molecule type" value="Genomic_DNA"/>
</dbReference>
<dbReference type="InterPro" id="IPR000030">
    <property type="entry name" value="PPE_dom"/>
</dbReference>
<keyword evidence="4" id="KW-1185">Reference proteome</keyword>
<dbReference type="GO" id="GO:0052572">
    <property type="term" value="P:response to host immune response"/>
    <property type="evidence" value="ECO:0007669"/>
    <property type="project" value="TreeGrafter"/>
</dbReference>
<comment type="similarity">
    <text evidence="1">Belongs to the mycobacterial PPE family.</text>
</comment>
<dbReference type="Gene3D" id="1.20.1260.20">
    <property type="entry name" value="PPE superfamily"/>
    <property type="match status" value="1"/>
</dbReference>
<evidence type="ECO:0000313" key="4">
    <source>
        <dbReference type="Proteomes" id="UP000022835"/>
    </source>
</evidence>
<proteinExistence type="inferred from homology"/>
<evidence type="ECO:0000313" key="3">
    <source>
        <dbReference type="EMBL" id="KDE98763.1"/>
    </source>
</evidence>
<protein>
    <recommendedName>
        <fullName evidence="2">PPE domain-containing protein</fullName>
    </recommendedName>
</protein>
<evidence type="ECO:0000256" key="1">
    <source>
        <dbReference type="ARBA" id="ARBA00010652"/>
    </source>
</evidence>
<dbReference type="AlphaFoldDB" id="A0A064CJ49"/>
<evidence type="ECO:0000259" key="2">
    <source>
        <dbReference type="Pfam" id="PF00823"/>
    </source>
</evidence>
<dbReference type="STRING" id="1440774.Y900_007340"/>
<comment type="caution">
    <text evidence="3">The sequence shown here is derived from an EMBL/GenBank/DDBJ whole genome shotgun (WGS) entry which is preliminary data.</text>
</comment>
<dbReference type="Proteomes" id="UP000022835">
    <property type="component" value="Unassembled WGS sequence"/>
</dbReference>
<dbReference type="PANTHER" id="PTHR46766:SF1">
    <property type="entry name" value="GLUTAMINE-RICH PROTEIN 2"/>
    <property type="match status" value="1"/>
</dbReference>